<protein>
    <recommendedName>
        <fullName evidence="2">Parvulin-like PPIase</fullName>
    </recommendedName>
    <alternativeName>
        <fullName evidence="9">Peptidyl-prolyl cis-trans isomerase plp</fullName>
    </alternativeName>
    <alternativeName>
        <fullName evidence="12">Periplasmic chaperone PpiD</fullName>
    </alternativeName>
    <alternativeName>
        <fullName evidence="13">Periplasmic folding chaperone</fullName>
    </alternativeName>
    <alternativeName>
        <fullName evidence="10">Rotamase plp</fullName>
    </alternativeName>
</protein>
<evidence type="ECO:0000313" key="16">
    <source>
        <dbReference type="Proteomes" id="UP000564704"/>
    </source>
</evidence>
<accession>A0A844CYW4</accession>
<organism evidence="15 16">
    <name type="scientific">Roseovarius bejariae</name>
    <dbReference type="NCBI Taxonomy" id="2576383"/>
    <lineage>
        <taxon>Bacteria</taxon>
        <taxon>Pseudomonadati</taxon>
        <taxon>Pseudomonadota</taxon>
        <taxon>Alphaproteobacteria</taxon>
        <taxon>Rhodobacterales</taxon>
        <taxon>Roseobacteraceae</taxon>
        <taxon>Roseovarius</taxon>
    </lineage>
</organism>
<evidence type="ECO:0000256" key="8">
    <source>
        <dbReference type="ARBA" id="ARBA00023186"/>
    </source>
</evidence>
<evidence type="ECO:0000256" key="2">
    <source>
        <dbReference type="ARBA" id="ARBA00018370"/>
    </source>
</evidence>
<evidence type="ECO:0000259" key="14">
    <source>
        <dbReference type="Pfam" id="PF13145"/>
    </source>
</evidence>
<dbReference type="InterPro" id="IPR027304">
    <property type="entry name" value="Trigger_fact/SurA_dom_sf"/>
</dbReference>
<keyword evidence="8" id="KW-0143">Chaperone</keyword>
<dbReference type="OrthoDB" id="9768393at2"/>
<dbReference type="InterPro" id="IPR052029">
    <property type="entry name" value="PpiD_chaperone"/>
</dbReference>
<dbReference type="PANTHER" id="PTHR47529:SF1">
    <property type="entry name" value="PERIPLASMIC CHAPERONE PPID"/>
    <property type="match status" value="1"/>
</dbReference>
<evidence type="ECO:0000256" key="5">
    <source>
        <dbReference type="ARBA" id="ARBA00022692"/>
    </source>
</evidence>
<dbReference type="SUPFAM" id="SSF54534">
    <property type="entry name" value="FKBP-like"/>
    <property type="match status" value="1"/>
</dbReference>
<gene>
    <name evidence="15" type="ORF">FDP25_01145</name>
</gene>
<evidence type="ECO:0000256" key="1">
    <source>
        <dbReference type="ARBA" id="ARBA00004382"/>
    </source>
</evidence>
<keyword evidence="3" id="KW-1003">Cell membrane</keyword>
<dbReference type="Pfam" id="PF13624">
    <property type="entry name" value="SurA_N_3"/>
    <property type="match status" value="1"/>
</dbReference>
<dbReference type="GO" id="GO:0005886">
    <property type="term" value="C:plasma membrane"/>
    <property type="evidence" value="ECO:0007669"/>
    <property type="project" value="UniProtKB-SubCell"/>
</dbReference>
<comment type="caution">
    <text evidence="15">The sequence shown here is derived from an EMBL/GenBank/DDBJ whole genome shotgun (WGS) entry which is preliminary data.</text>
</comment>
<comment type="similarity">
    <text evidence="11">Belongs to the PpiD chaperone family.</text>
</comment>
<dbReference type="Proteomes" id="UP000564704">
    <property type="component" value="Unassembled WGS sequence"/>
</dbReference>
<evidence type="ECO:0000256" key="3">
    <source>
        <dbReference type="ARBA" id="ARBA00022475"/>
    </source>
</evidence>
<evidence type="ECO:0000256" key="6">
    <source>
        <dbReference type="ARBA" id="ARBA00022989"/>
    </source>
</evidence>
<dbReference type="RefSeq" id="WP_154148347.1">
    <property type="nucleotide sequence ID" value="NZ_SZWE01000001.1"/>
</dbReference>
<proteinExistence type="inferred from homology"/>
<evidence type="ECO:0000256" key="11">
    <source>
        <dbReference type="ARBA" id="ARBA00038408"/>
    </source>
</evidence>
<dbReference type="InterPro" id="IPR000297">
    <property type="entry name" value="PPIase_PpiC"/>
</dbReference>
<comment type="subcellular location">
    <subcellularLocation>
        <location evidence="1">Cell inner membrane</location>
        <topology evidence="1">Single-pass type II membrane protein</topology>
        <orientation evidence="1">Periplasmic side</orientation>
    </subcellularLocation>
</comment>
<evidence type="ECO:0000256" key="13">
    <source>
        <dbReference type="ARBA" id="ARBA00042775"/>
    </source>
</evidence>
<evidence type="ECO:0000313" key="15">
    <source>
        <dbReference type="EMBL" id="MRU14028.1"/>
    </source>
</evidence>
<name>A0A844CYW4_9RHOB</name>
<dbReference type="Pfam" id="PF13145">
    <property type="entry name" value="Rotamase_2"/>
    <property type="match status" value="1"/>
</dbReference>
<dbReference type="PANTHER" id="PTHR47529">
    <property type="entry name" value="PEPTIDYL-PROLYL CIS-TRANS ISOMERASE D"/>
    <property type="match status" value="1"/>
</dbReference>
<dbReference type="EMBL" id="SZWE01000001">
    <property type="protein sequence ID" value="MRU14028.1"/>
    <property type="molecule type" value="Genomic_DNA"/>
</dbReference>
<dbReference type="Gene3D" id="3.10.50.40">
    <property type="match status" value="1"/>
</dbReference>
<keyword evidence="16" id="KW-1185">Reference proteome</keyword>
<keyword evidence="15" id="KW-0413">Isomerase</keyword>
<keyword evidence="7" id="KW-0472">Membrane</keyword>
<dbReference type="GO" id="GO:0003755">
    <property type="term" value="F:peptidyl-prolyl cis-trans isomerase activity"/>
    <property type="evidence" value="ECO:0007669"/>
    <property type="project" value="InterPro"/>
</dbReference>
<keyword evidence="4" id="KW-0997">Cell inner membrane</keyword>
<evidence type="ECO:0000256" key="9">
    <source>
        <dbReference type="ARBA" id="ARBA00030642"/>
    </source>
</evidence>
<dbReference type="InterPro" id="IPR046357">
    <property type="entry name" value="PPIase_dom_sf"/>
</dbReference>
<keyword evidence="6" id="KW-1133">Transmembrane helix</keyword>
<evidence type="ECO:0000256" key="12">
    <source>
        <dbReference type="ARBA" id="ARBA00040743"/>
    </source>
</evidence>
<dbReference type="AlphaFoldDB" id="A0A844CYW4"/>
<feature type="domain" description="PpiC" evidence="14">
    <location>
        <begin position="244"/>
        <end position="363"/>
    </location>
</feature>
<evidence type="ECO:0000256" key="7">
    <source>
        <dbReference type="ARBA" id="ARBA00023136"/>
    </source>
</evidence>
<evidence type="ECO:0000256" key="4">
    <source>
        <dbReference type="ARBA" id="ARBA00022519"/>
    </source>
</evidence>
<keyword evidence="5" id="KW-0812">Transmembrane</keyword>
<evidence type="ECO:0000256" key="10">
    <source>
        <dbReference type="ARBA" id="ARBA00031484"/>
    </source>
</evidence>
<reference evidence="15 16" key="1">
    <citation type="submission" date="2019-05" db="EMBL/GenBank/DDBJ databases">
        <title>Roseovarius bejariae sp. nov., a moderately halophylic bacterium isolated from a saline soil in Rambla Salada (Murcia).</title>
        <authorList>
            <person name="Castro D.J."/>
            <person name="Gomez-Altuve A."/>
            <person name="Reina J.C."/>
            <person name="Rodriguez M."/>
            <person name="Sampedro I."/>
            <person name="Llamas I."/>
            <person name="Martinez-Checa F."/>
        </authorList>
    </citation>
    <scope>NUCLEOTIDE SEQUENCE [LARGE SCALE GENOMIC DNA]</scope>
    <source>
        <strain evidence="15 16">A21</strain>
    </source>
</reference>
<dbReference type="SUPFAM" id="SSF109998">
    <property type="entry name" value="Triger factor/SurA peptide-binding domain-like"/>
    <property type="match status" value="1"/>
</dbReference>
<sequence length="614" mass="66704">MSASKSISKTLVWVLMGLLILGLGGFGITNLSGTVRSVGSVGDAEIDINDYARALQNEIRALESERGEPISFAQAEAQGIPDAVLTRLVAQAALTHETGRVQLSVGDENLREQIVAIPGFQGVDGTFDREAYAFALEQAGLSEAQFEQDLRNETASAFLQGAVMAGVTMPEAYTDTLLTYVGEERDVTWAALDRNDLTTGLPEPTEEELQAFHDANVAQFTTPETREITYAWLTPEMIIDTVEVDEEALRDAYDARADEFIQPERRLVERLVFPDEAAAQAAADRIETGASSFEDEVTARDLDLSDVDMGDVTRNDLDDAAEDVFSADTGDVVGPADSPVGPALYRVNAILAAQETTFEEAEPQLRDALAGDRARRVIEAQIDSIDDLLAGGATIEDLARETDLELGTIAWNPRVTDGIGAYAGFRQAAQTLTTADYPEVQELEDGGIYAMRLDKVVAPEVQPLDEVRNAATRGWRQEAVTKALEAEYEEARKALADGTSFDDLDLSTQSAEGVTRRGFQPDTPANFIETVFEMDKGEVRFLPGTGRLFLLRVDAIRAPDPEDEDLAQLTTLLRDQAASGMGQDLFQLLANDIRSRAGIELNQGALNAVHSNFQ</sequence>